<organism evidence="1 2">
    <name type="scientific">Dreissena polymorpha</name>
    <name type="common">Zebra mussel</name>
    <name type="synonym">Mytilus polymorpha</name>
    <dbReference type="NCBI Taxonomy" id="45954"/>
    <lineage>
        <taxon>Eukaryota</taxon>
        <taxon>Metazoa</taxon>
        <taxon>Spiralia</taxon>
        <taxon>Lophotrochozoa</taxon>
        <taxon>Mollusca</taxon>
        <taxon>Bivalvia</taxon>
        <taxon>Autobranchia</taxon>
        <taxon>Heteroconchia</taxon>
        <taxon>Euheterodonta</taxon>
        <taxon>Imparidentia</taxon>
        <taxon>Neoheterodontei</taxon>
        <taxon>Myida</taxon>
        <taxon>Dreissenoidea</taxon>
        <taxon>Dreissenidae</taxon>
        <taxon>Dreissena</taxon>
    </lineage>
</organism>
<proteinExistence type="predicted"/>
<reference evidence="1" key="2">
    <citation type="submission" date="2020-11" db="EMBL/GenBank/DDBJ databases">
        <authorList>
            <person name="McCartney M.A."/>
            <person name="Auch B."/>
            <person name="Kono T."/>
            <person name="Mallez S."/>
            <person name="Becker A."/>
            <person name="Gohl D.M."/>
            <person name="Silverstein K.A.T."/>
            <person name="Koren S."/>
            <person name="Bechman K.B."/>
            <person name="Herman A."/>
            <person name="Abrahante J.E."/>
            <person name="Garbe J."/>
        </authorList>
    </citation>
    <scope>NUCLEOTIDE SEQUENCE</scope>
    <source>
        <strain evidence="1">Duluth1</strain>
        <tissue evidence="1">Whole animal</tissue>
    </source>
</reference>
<sequence>MSALTKRLAGKFSKTERPVRDETGGIIKYVEGRRRGGLSTSKRYSTDQLLRTQRIIRQLHAICQSSASLP</sequence>
<dbReference type="Proteomes" id="UP000828390">
    <property type="component" value="Unassembled WGS sequence"/>
</dbReference>
<evidence type="ECO:0000313" key="1">
    <source>
        <dbReference type="EMBL" id="KAH3746499.1"/>
    </source>
</evidence>
<evidence type="ECO:0000313" key="2">
    <source>
        <dbReference type="Proteomes" id="UP000828390"/>
    </source>
</evidence>
<name>A0A9D4I397_DREPO</name>
<comment type="caution">
    <text evidence="1">The sequence shown here is derived from an EMBL/GenBank/DDBJ whole genome shotgun (WGS) entry which is preliminary data.</text>
</comment>
<accession>A0A9D4I397</accession>
<gene>
    <name evidence="1" type="ORF">DPMN_180907</name>
</gene>
<reference evidence="1" key="1">
    <citation type="journal article" date="2019" name="bioRxiv">
        <title>The Genome of the Zebra Mussel, Dreissena polymorpha: A Resource for Invasive Species Research.</title>
        <authorList>
            <person name="McCartney M.A."/>
            <person name="Auch B."/>
            <person name="Kono T."/>
            <person name="Mallez S."/>
            <person name="Zhang Y."/>
            <person name="Obille A."/>
            <person name="Becker A."/>
            <person name="Abrahante J.E."/>
            <person name="Garbe J."/>
            <person name="Badalamenti J.P."/>
            <person name="Herman A."/>
            <person name="Mangelson H."/>
            <person name="Liachko I."/>
            <person name="Sullivan S."/>
            <person name="Sone E.D."/>
            <person name="Koren S."/>
            <person name="Silverstein K.A.T."/>
            <person name="Beckman K.B."/>
            <person name="Gohl D.M."/>
        </authorList>
    </citation>
    <scope>NUCLEOTIDE SEQUENCE</scope>
    <source>
        <strain evidence="1">Duluth1</strain>
        <tissue evidence="1">Whole animal</tissue>
    </source>
</reference>
<dbReference type="EMBL" id="JAIWYP010000010">
    <property type="protein sequence ID" value="KAH3746499.1"/>
    <property type="molecule type" value="Genomic_DNA"/>
</dbReference>
<keyword evidence="2" id="KW-1185">Reference proteome</keyword>
<dbReference type="AlphaFoldDB" id="A0A9D4I397"/>
<protein>
    <submittedName>
        <fullName evidence="1">Uncharacterized protein</fullName>
    </submittedName>
</protein>